<dbReference type="Proteomes" id="UP000593918">
    <property type="component" value="Chromosome"/>
</dbReference>
<dbReference type="AlphaFoldDB" id="A0A7L9UNQ3"/>
<organism evidence="1 2">
    <name type="scientific">Bifidobacterium longum subsp. longum</name>
    <dbReference type="NCBI Taxonomy" id="1679"/>
    <lineage>
        <taxon>Bacteria</taxon>
        <taxon>Bacillati</taxon>
        <taxon>Actinomycetota</taxon>
        <taxon>Actinomycetes</taxon>
        <taxon>Bifidobacteriales</taxon>
        <taxon>Bifidobacteriaceae</taxon>
        <taxon>Bifidobacterium</taxon>
    </lineage>
</organism>
<name>A0A7L9UNQ3_BIFLL</name>
<protein>
    <submittedName>
        <fullName evidence="1">Uncharacterized protein</fullName>
    </submittedName>
</protein>
<dbReference type="RefSeq" id="WP_200408519.1">
    <property type="nucleotide sequence ID" value="NZ_CP062943.1"/>
</dbReference>
<reference evidence="1 2" key="1">
    <citation type="submission" date="2020-10" db="EMBL/GenBank/DDBJ databases">
        <title>Genome sequencing of Bifidobacterium longum subsp. longum KCTC 5915.</title>
        <authorList>
            <person name="Kim J."/>
        </authorList>
    </citation>
    <scope>NUCLEOTIDE SEQUENCE [LARGE SCALE GENOMIC DNA]</scope>
    <source>
        <strain evidence="1 2">KCTC 5915</strain>
    </source>
</reference>
<sequence>MSDGIGYVFDARPTVNGCVFLTVMPHDRRNDFPAKAYVLTRSEALELYGKLEGVLFGSGVVKGVELR</sequence>
<gene>
    <name evidence="1" type="ORF">BL5915_03655</name>
</gene>
<dbReference type="EMBL" id="CP062943">
    <property type="protein sequence ID" value="QOL55896.1"/>
    <property type="molecule type" value="Genomic_DNA"/>
</dbReference>
<accession>A0A7L9UNQ3</accession>
<proteinExistence type="predicted"/>
<evidence type="ECO:0000313" key="1">
    <source>
        <dbReference type="EMBL" id="QOL55896.1"/>
    </source>
</evidence>
<evidence type="ECO:0000313" key="2">
    <source>
        <dbReference type="Proteomes" id="UP000593918"/>
    </source>
</evidence>